<dbReference type="InterPro" id="IPR010343">
    <property type="entry name" value="ArAE_1"/>
</dbReference>
<proteinExistence type="predicted"/>
<protein>
    <recommendedName>
        <fullName evidence="9">Fusaric acid resistance protein family protein</fullName>
    </recommendedName>
</protein>
<evidence type="ECO:0000313" key="8">
    <source>
        <dbReference type="Proteomes" id="UP000424462"/>
    </source>
</evidence>
<evidence type="ECO:0008006" key="9">
    <source>
        <dbReference type="Google" id="ProtNLM"/>
    </source>
</evidence>
<keyword evidence="5 6" id="KW-0472">Membrane</keyword>
<dbReference type="GO" id="GO:0005886">
    <property type="term" value="C:plasma membrane"/>
    <property type="evidence" value="ECO:0007669"/>
    <property type="project" value="UniProtKB-SubCell"/>
</dbReference>
<dbReference type="KEGG" id="cok:COCCU_00335"/>
<comment type="subcellular location">
    <subcellularLocation>
        <location evidence="1">Cell membrane</location>
        <topology evidence="1">Multi-pass membrane protein</topology>
    </subcellularLocation>
</comment>
<reference evidence="7 8" key="1">
    <citation type="submission" date="2019-11" db="EMBL/GenBank/DDBJ databases">
        <title>Complete genome sequence of Corynebacterium kalinowskii 1959, a novel Corynebacterium species isolated from soil of a small paddock in Vilsendorf, Germany.</title>
        <authorList>
            <person name="Schaffert L."/>
            <person name="Ruwe M."/>
            <person name="Milse J."/>
            <person name="Hanuschka K."/>
            <person name="Ortseifen V."/>
            <person name="Droste J."/>
            <person name="Brandt D."/>
            <person name="Schlueter L."/>
            <person name="Kutter Y."/>
            <person name="Vinke S."/>
            <person name="Viehoefer P."/>
            <person name="Jacob L."/>
            <person name="Luebke N.-C."/>
            <person name="Schulte-Berndt E."/>
            <person name="Hain C."/>
            <person name="Linder M."/>
            <person name="Schmidt P."/>
            <person name="Wollenschlaeger L."/>
            <person name="Luttermann T."/>
            <person name="Thieme E."/>
            <person name="Hassa J."/>
            <person name="Haak M."/>
            <person name="Wittchen M."/>
            <person name="Mentz A."/>
            <person name="Persicke M."/>
            <person name="Busche T."/>
            <person name="Ruckert C."/>
        </authorList>
    </citation>
    <scope>NUCLEOTIDE SEQUENCE [LARGE SCALE GENOMIC DNA]</scope>
    <source>
        <strain evidence="7 8">2039</strain>
    </source>
</reference>
<feature type="transmembrane region" description="Helical" evidence="6">
    <location>
        <begin position="108"/>
        <end position="124"/>
    </location>
</feature>
<name>A0A6B8W3Q6_9CORY</name>
<sequence length="379" mass="42391">MSSRENAEKPVPGQRLRAAVDERMRRPEFQTSLIQGLKIVFAATLAWWVSITFLDTSFPFLAPWTALLTIQATAYRTLSRGVQSTIASVLGIVVTFLVGEYLGVNIGTYALALLIGLLIARIRWIREEGITVATTAIFLLSDGFTEQSRDFSERMLEIMVGIAIGVLVNLLVLPPLRDRQASNYIDSVTHRMGAVLANMGAEISSSWDTECAEEWIKEIEAVDAELNSAWSSVRFARESRRINPRRRIRRRRGSPIADPVDAPSWEQLLEKTKEGVSHLRAITHILHAATYAEGSWDTRFRKQWSAIAQDAGEAISDPEGETDSGALRDRIDDLAHEMSRDEDLPSKLWPIYGSLLTGLRHIVSLVDEVRAARRAQVLQ</sequence>
<dbReference type="Pfam" id="PF06081">
    <property type="entry name" value="ArAE_1"/>
    <property type="match status" value="1"/>
</dbReference>
<evidence type="ECO:0000256" key="3">
    <source>
        <dbReference type="ARBA" id="ARBA00022692"/>
    </source>
</evidence>
<keyword evidence="4 6" id="KW-1133">Transmembrane helix</keyword>
<gene>
    <name evidence="7" type="ORF">COCCU_00335</name>
</gene>
<evidence type="ECO:0000313" key="7">
    <source>
        <dbReference type="EMBL" id="QGU06035.1"/>
    </source>
</evidence>
<evidence type="ECO:0000256" key="6">
    <source>
        <dbReference type="SAM" id="Phobius"/>
    </source>
</evidence>
<dbReference type="EMBL" id="CP046455">
    <property type="protein sequence ID" value="QGU06035.1"/>
    <property type="molecule type" value="Genomic_DNA"/>
</dbReference>
<evidence type="ECO:0000256" key="4">
    <source>
        <dbReference type="ARBA" id="ARBA00022989"/>
    </source>
</evidence>
<accession>A0A6B8W3Q6</accession>
<evidence type="ECO:0000256" key="2">
    <source>
        <dbReference type="ARBA" id="ARBA00022475"/>
    </source>
</evidence>
<dbReference type="RefSeq" id="WP_231598803.1">
    <property type="nucleotide sequence ID" value="NZ_CP046455.1"/>
</dbReference>
<organism evidence="7 8">
    <name type="scientific">Corynebacterium occultum</name>
    <dbReference type="NCBI Taxonomy" id="2675219"/>
    <lineage>
        <taxon>Bacteria</taxon>
        <taxon>Bacillati</taxon>
        <taxon>Actinomycetota</taxon>
        <taxon>Actinomycetes</taxon>
        <taxon>Mycobacteriales</taxon>
        <taxon>Corynebacteriaceae</taxon>
        <taxon>Corynebacterium</taxon>
    </lineage>
</organism>
<feature type="transmembrane region" description="Helical" evidence="6">
    <location>
        <begin position="33"/>
        <end position="54"/>
    </location>
</feature>
<keyword evidence="3 6" id="KW-0812">Transmembrane</keyword>
<feature type="transmembrane region" description="Helical" evidence="6">
    <location>
        <begin position="156"/>
        <end position="176"/>
    </location>
</feature>
<keyword evidence="2" id="KW-1003">Cell membrane</keyword>
<dbReference type="Proteomes" id="UP000424462">
    <property type="component" value="Chromosome"/>
</dbReference>
<evidence type="ECO:0000256" key="5">
    <source>
        <dbReference type="ARBA" id="ARBA00023136"/>
    </source>
</evidence>
<evidence type="ECO:0000256" key="1">
    <source>
        <dbReference type="ARBA" id="ARBA00004651"/>
    </source>
</evidence>
<dbReference type="AlphaFoldDB" id="A0A6B8W3Q6"/>
<keyword evidence="8" id="KW-1185">Reference proteome</keyword>